<dbReference type="GO" id="GO:0046983">
    <property type="term" value="F:protein dimerization activity"/>
    <property type="evidence" value="ECO:0007669"/>
    <property type="project" value="InterPro"/>
</dbReference>
<dbReference type="Proteomes" id="UP000315215">
    <property type="component" value="Chromosome"/>
</dbReference>
<sequence>MKQPTLTEDELLKQIEQLQNEMIQCGIELGLDHPLTIAFSQELDKLILDYQKRK</sequence>
<dbReference type="PANTHER" id="PTHR41263">
    <property type="entry name" value="ASPARTYL-PHOSPHATE PHOSPHATASE YISI"/>
    <property type="match status" value="1"/>
</dbReference>
<accession>A0A516KL17</accession>
<name>A0A516KL17_9BACI</name>
<keyword evidence="2" id="KW-1185">Reference proteome</keyword>
<dbReference type="InterPro" id="IPR037208">
    <property type="entry name" value="Spo0E-like_sf"/>
</dbReference>
<dbReference type="Gene3D" id="4.10.280.10">
    <property type="entry name" value="Helix-loop-helix DNA-binding domain"/>
    <property type="match status" value="1"/>
</dbReference>
<dbReference type="EMBL" id="CP041666">
    <property type="protein sequence ID" value="QDP42077.1"/>
    <property type="molecule type" value="Genomic_DNA"/>
</dbReference>
<dbReference type="PANTHER" id="PTHR41263:SF1">
    <property type="entry name" value="ASPARTYL-PHOSPHATE PHOSPHATASE YISI"/>
    <property type="match status" value="1"/>
</dbReference>
<evidence type="ECO:0000313" key="1">
    <source>
        <dbReference type="EMBL" id="QDP42077.1"/>
    </source>
</evidence>
<dbReference type="Pfam" id="PF09388">
    <property type="entry name" value="SpoOE-like"/>
    <property type="match status" value="1"/>
</dbReference>
<dbReference type="AlphaFoldDB" id="A0A516KL17"/>
<dbReference type="InterPro" id="IPR053028">
    <property type="entry name" value="Spo0E-like_phosphatase"/>
</dbReference>
<dbReference type="OrthoDB" id="1684520at2"/>
<reference evidence="1 2" key="1">
    <citation type="submission" date="2019-07" db="EMBL/GenBank/DDBJ databases">
        <authorList>
            <person name="Li J."/>
        </authorList>
    </citation>
    <scope>NUCLEOTIDE SEQUENCE [LARGE SCALE GENOMIC DNA]</scope>
    <source>
        <strain evidence="1 2">TKL69</strain>
    </source>
</reference>
<dbReference type="SUPFAM" id="SSF140500">
    <property type="entry name" value="BAS1536-like"/>
    <property type="match status" value="1"/>
</dbReference>
<organism evidence="1 2">
    <name type="scientific">Radiobacillus deserti</name>
    <dbReference type="NCBI Taxonomy" id="2594883"/>
    <lineage>
        <taxon>Bacteria</taxon>
        <taxon>Bacillati</taxon>
        <taxon>Bacillota</taxon>
        <taxon>Bacilli</taxon>
        <taxon>Bacillales</taxon>
        <taxon>Bacillaceae</taxon>
        <taxon>Radiobacillus</taxon>
    </lineage>
</organism>
<evidence type="ECO:0000313" key="2">
    <source>
        <dbReference type="Proteomes" id="UP000315215"/>
    </source>
</evidence>
<proteinExistence type="predicted"/>
<dbReference type="KEGG" id="aqt:FN924_03295"/>
<dbReference type="InterPro" id="IPR036638">
    <property type="entry name" value="HLH_DNA-bd_sf"/>
</dbReference>
<gene>
    <name evidence="1" type="ORF">FN924_03295</name>
</gene>
<dbReference type="GO" id="GO:0043937">
    <property type="term" value="P:regulation of sporulation"/>
    <property type="evidence" value="ECO:0007669"/>
    <property type="project" value="InterPro"/>
</dbReference>
<dbReference type="InterPro" id="IPR018540">
    <property type="entry name" value="Spo0E-like"/>
</dbReference>
<protein>
    <submittedName>
        <fullName evidence="1">Aspartyl-phosphate phosphatase Spo0E family protein</fullName>
    </submittedName>
</protein>